<reference evidence="3" key="1">
    <citation type="submission" date="2023-05" db="EMBL/GenBank/DDBJ databases">
        <title>High-quality long-read genome of Scophthalmus maximus.</title>
        <authorList>
            <person name="Lien S."/>
            <person name="Martinez P."/>
        </authorList>
    </citation>
    <scope>NUCLEOTIDE SEQUENCE [LARGE SCALE GENOMIC DNA]</scope>
</reference>
<dbReference type="GO" id="GO:0005813">
    <property type="term" value="C:centrosome"/>
    <property type="evidence" value="ECO:0007669"/>
    <property type="project" value="InterPro"/>
</dbReference>
<dbReference type="InterPro" id="IPR016024">
    <property type="entry name" value="ARM-type_fold"/>
</dbReference>
<dbReference type="Proteomes" id="UP000694558">
    <property type="component" value="Chromosome 21"/>
</dbReference>
<organism evidence="3 4">
    <name type="scientific">Scophthalmus maximus</name>
    <name type="common">Turbot</name>
    <name type="synonym">Psetta maxima</name>
    <dbReference type="NCBI Taxonomy" id="52904"/>
    <lineage>
        <taxon>Eukaryota</taxon>
        <taxon>Metazoa</taxon>
        <taxon>Chordata</taxon>
        <taxon>Craniata</taxon>
        <taxon>Vertebrata</taxon>
        <taxon>Euteleostomi</taxon>
        <taxon>Actinopterygii</taxon>
        <taxon>Neopterygii</taxon>
        <taxon>Teleostei</taxon>
        <taxon>Neoteleostei</taxon>
        <taxon>Acanthomorphata</taxon>
        <taxon>Carangaria</taxon>
        <taxon>Pleuronectiformes</taxon>
        <taxon>Pleuronectoidei</taxon>
        <taxon>Scophthalmidae</taxon>
        <taxon>Scophthalmus</taxon>
    </lineage>
</organism>
<dbReference type="SUPFAM" id="SSF48371">
    <property type="entry name" value="ARM repeat"/>
    <property type="match status" value="2"/>
</dbReference>
<accession>A0A8D3DTA4</accession>
<dbReference type="GO" id="GO:0005814">
    <property type="term" value="C:centriole"/>
    <property type="evidence" value="ECO:0007669"/>
    <property type="project" value="TreeGrafter"/>
</dbReference>
<dbReference type="Ensembl" id="ENSSMAT00000075149.1">
    <property type="protein sequence ID" value="ENSSMAP00000062763.1"/>
    <property type="gene ID" value="ENSSMAG00000016858.2"/>
</dbReference>
<dbReference type="InterPro" id="IPR030791">
    <property type="entry name" value="Rotatin"/>
</dbReference>
<dbReference type="PANTHER" id="PTHR31691:SF1">
    <property type="entry name" value="ROTATIN"/>
    <property type="match status" value="1"/>
</dbReference>
<sequence length="1924" mass="212122">MELSPLIKKIGHSLVEIRVRALKSIVCKLDHSLISVSDIVQEKMLFVYLLEWFNFPEVPMQEEALELLTTLSKHPSAAQMLRDVGAVDFLTQLAPNVEPRLRAVISGTLDQLFQLPDLLPIILKACMDIMQCAWLNPEFLPSIFPQRRSIILHETVRCLKFSVFPWLTLTNTDRHILSSNESSLRSNNPNMVRTTCDLLCDVIMQDFPPEIFLQRPSIVKSLLSLLRVGSGKGEPRFLHSQALSCLRQLCAGLRRRLRFHQDPSFYSTKHDPVSQNSSFSCSQEVRGTQRSQASSPGVECSPRPSVVGRTGQRARGDGQDGDAASNSGSSHRGGAALQAPVQTPQSPADSAHVELPDLGVEDVLELQLQQLTLAQFTVAIMEHAIPLLKTEGSHVFHRVLELLCDAIPLLGDSVCELVWDDRSLVGMELKEKLQAFMELLGDILSYHQSHRADTPHSSQIHHRMAYMGTAIFTIKLLQTILPTEKAGDNLPESTATAIFHLCLDTSLGSLLPSVQENAVAYLEQVNSDHHDLYRGVTRAALWMESTCNFLKEAEAEGEKNWLELLELADLAIDGLPFHQHLPIVKECVHICSYLWKFDQPSPLLQTESQKLLLKLLSHPLLPVKTETYTCALNLVKDSVGIQNVSRQEQGSCDGVNFLLHYRVLYEISAFGLQDSVNVAAKDILLFLLKGRLMMTASAWDRFNEALYPVMPILQGYVGTEESLGNCVLLISDTSDVARDDVFPSTAKLKAALRLLFTKQPAVRIAAVQQVTPHLTNADEVKTVRPDLDQAVMSTLPNLYCLRNPLDISLDTNSKSVLKVESVEKLFCILSSDTVDISLRRSAAEQLSVVLQGELAAKAKRGEPKINLFELETQSLVTRAERCSEQPCVCILRKLVYADPSLRHSLAQRNLLLLTLLRAIITTFDSSNFPPRYNIPFQAASHHAVSPYRCVLPPSSGLLTLAPARQALQVAWNTAWHSGIDNLLEETRTQFHPDLKLSEAQILSLQATHLPAALQDCIQAIVTAAAHSSVTSALSRLSLYLLIDRLSLPHIPTHSCRGTLHSLSWQAAVSRFLQVRPACVEDERLLVGVIGFLNAYFRQINTESASDPDDKDLRWILELLLNQVRSENECQTQKSSSFFWPLVPPAVWFPLIYLFSHSLRSCLSRLCLALAGPFKSQLAVCLLRSLRVSDAPCFYGLPSLERTLQGMVSLTAQPGWSSHCPDLEPPSLCSKYLSGLLEVISSFYVEWGGNSMSFMGKGVTKNAVICLLHLSHEMLAENKDQASNFISQWSLGGEAAVEEPSNCQLGLAWLIPLWVDRDQEVKFASLALGAALSSVPSGCRALCASCQNISGGLWGTLLNILLDQQESSMVRREAAFILQNLLVMPMPANAEEAKDSDWQHPCVHDEVSGVSLVGLPALQALLYHCQYFQHVALSASACYRGRYTFHLQPASSGFVTLLQFLSSFSKLLQSCVTVSQELIPELDVLKQLLTTLVAVLMLDTRGLDAGTRNTVCLCWADVFMLLATLVRRDSSAAYPSVSAALGKRWRTFAGTPIRCSVCTDPLLHTVALHFLSAIFTEETKSRGDEAVTSNSMCAAALSDISFEKRSHQDPLKKLTARALLTLLACSPTAQNHAAKAGLIDSCVEQMKQTHSHLHLESVRPSKASHRKKGIKLTVEILRSALYRSDECKVVASDARLTQALYALWPWFLLDDPTMEAVLELLCVYTANCTTACNALCGSVPPGSKGTSGSSLMHAVVKLASGVAPDNGTVQKLAFSLLTNLAMSRDCRGLLQKNNFLQAFMSVPIPKAGGGGCAGSLLGQWLKLLVSLSFAEDIQQSILRVTGVLELLADLAPQRRHALLTLHNLCFWPANKPHVISSASHVWGALQSLKIEGRRKTFSNFALNKSFFSCLEFDVEINTVLVCASN</sequence>
<dbReference type="PANTHER" id="PTHR31691">
    <property type="entry name" value="ROTATIN"/>
    <property type="match status" value="1"/>
</dbReference>
<dbReference type="GO" id="GO:0010457">
    <property type="term" value="P:centriole-centriole cohesion"/>
    <property type="evidence" value="ECO:0007669"/>
    <property type="project" value="TreeGrafter"/>
</dbReference>
<dbReference type="InterPro" id="IPR029249">
    <property type="entry name" value="Rotatin_N"/>
</dbReference>
<dbReference type="GeneTree" id="ENSGT00640000091535"/>
<dbReference type="GO" id="GO:0007099">
    <property type="term" value="P:centriole replication"/>
    <property type="evidence" value="ECO:0007669"/>
    <property type="project" value="TreeGrafter"/>
</dbReference>
<proteinExistence type="predicted"/>
<reference evidence="3" key="2">
    <citation type="submission" date="2025-08" db="UniProtKB">
        <authorList>
            <consortium name="Ensembl"/>
        </authorList>
    </citation>
    <scope>IDENTIFICATION</scope>
</reference>
<feature type="compositionally biased region" description="Polar residues" evidence="1">
    <location>
        <begin position="273"/>
        <end position="295"/>
    </location>
</feature>
<gene>
    <name evidence="3" type="primary">RTTN</name>
</gene>
<dbReference type="GO" id="GO:0036064">
    <property type="term" value="C:ciliary basal body"/>
    <property type="evidence" value="ECO:0007669"/>
    <property type="project" value="InterPro"/>
</dbReference>
<dbReference type="Gene3D" id="1.25.10.10">
    <property type="entry name" value="Leucine-rich Repeat Variant"/>
    <property type="match status" value="2"/>
</dbReference>
<evidence type="ECO:0000259" key="2">
    <source>
        <dbReference type="Pfam" id="PF14726"/>
    </source>
</evidence>
<dbReference type="InterPro" id="IPR011989">
    <property type="entry name" value="ARM-like"/>
</dbReference>
<feature type="region of interest" description="Disordered" evidence="1">
    <location>
        <begin position="265"/>
        <end position="352"/>
    </location>
</feature>
<dbReference type="Pfam" id="PF14726">
    <property type="entry name" value="RTTN_N"/>
    <property type="match status" value="1"/>
</dbReference>
<evidence type="ECO:0000313" key="4">
    <source>
        <dbReference type="Proteomes" id="UP000694558"/>
    </source>
</evidence>
<evidence type="ECO:0000256" key="1">
    <source>
        <dbReference type="SAM" id="MobiDB-lite"/>
    </source>
</evidence>
<evidence type="ECO:0000313" key="3">
    <source>
        <dbReference type="Ensembl" id="ENSSMAP00000062763.1"/>
    </source>
</evidence>
<name>A0A8D3DTA4_SCOMX</name>
<dbReference type="GO" id="GO:0032053">
    <property type="term" value="P:ciliary basal body organization"/>
    <property type="evidence" value="ECO:0007669"/>
    <property type="project" value="TreeGrafter"/>
</dbReference>
<protein>
    <submittedName>
        <fullName evidence="3">Rotatin</fullName>
    </submittedName>
</protein>
<feature type="domain" description="Rotatin N-terminal" evidence="2">
    <location>
        <begin position="16"/>
        <end position="112"/>
    </location>
</feature>